<sequence length="640" mass="71002">MKQLLLPVLVTCLLSGCNGSSSDNSSNGSDSAVNQDNYQKNSLVAFDDNIKVNQAVDLFLYYPGQTVSDVLWQQTSGEPVTLLSNTSKAIAFTPRTGGNYGFQVSFNLNGSAQTLTHTVNVSEADNYINARLGHVVQEGNKVSLRAEVAAELDSANIRWQQKSGPDLSLTGSSLTGDMAIFFDSPAVSQDTLVAFDVSVTQNSISYQDSVAVLIEDSPEIPNNAYFEERLASVFPYRADSDYADSLEACLYSNQLSSSCTLGRLPLIGQLTSNPDVDDIMDRVLVSHAWMGDRFRDFLQTNDPHGDFRNMLQATTGIVISYDIRPSFYWAATGAIYLDADNFWLTADERDTINGAPDYRSDFGKDLQFAMPWRYIKDNDYASESVAVNSRESRSTQDGLYRLAALMYHELTHANDFFPSSAWHSFNLNTRVLDAALATSSQSDQLAVAYPLQSDNMRALARVSFGDGSASDTQKAYRPADVSGFFSADQATDFYNYSSEREDYAMLFEELMMFSRYDIVRDVAVTNQPTASVIFADDYIVNWGQRGRIGDDSIKARVSYVARRVLPDFDADSVLNNLPAPIAMTAGDNWVENLGISPASRVSLAKNLSFAQTLEQISHRQVIRREYVRTLPYYEKPLPEH</sequence>
<dbReference type="Proteomes" id="UP001215231">
    <property type="component" value="Chromosome"/>
</dbReference>
<gene>
    <name evidence="1" type="ORF">H3N35_17320</name>
</gene>
<name>A0ABY7V959_9GAMM</name>
<evidence type="ECO:0000313" key="1">
    <source>
        <dbReference type="EMBL" id="WDE10051.1"/>
    </source>
</evidence>
<reference evidence="1 2" key="1">
    <citation type="journal article" date="2022" name="Mar. Drugs">
        <title>Bioassay-Guided Fractionation Leads to the Detection of Cholic Acid Generated by the Rare Thalassomonas sp.</title>
        <authorList>
            <person name="Pheiffer F."/>
            <person name="Schneider Y.K."/>
            <person name="Hansen E.H."/>
            <person name="Andersen J.H."/>
            <person name="Isaksson J."/>
            <person name="Busche T."/>
            <person name="R C."/>
            <person name="Kalinowski J."/>
            <person name="Zyl L.V."/>
            <person name="Trindade M."/>
        </authorList>
    </citation>
    <scope>NUCLEOTIDE SEQUENCE [LARGE SCALE GENOMIC DNA]</scope>
    <source>
        <strain evidence="1 2">A5K-61T</strain>
    </source>
</reference>
<accession>A0ABY7V959</accession>
<dbReference type="EMBL" id="CP059693">
    <property type="protein sequence ID" value="WDE10051.1"/>
    <property type="molecule type" value="Genomic_DNA"/>
</dbReference>
<proteinExistence type="predicted"/>
<dbReference type="RefSeq" id="WP_274050065.1">
    <property type="nucleotide sequence ID" value="NZ_CP059693.1"/>
</dbReference>
<organism evidence="1 2">
    <name type="scientific">Thalassomonas haliotis</name>
    <dbReference type="NCBI Taxonomy" id="485448"/>
    <lineage>
        <taxon>Bacteria</taxon>
        <taxon>Pseudomonadati</taxon>
        <taxon>Pseudomonadota</taxon>
        <taxon>Gammaproteobacteria</taxon>
        <taxon>Alteromonadales</taxon>
        <taxon>Colwelliaceae</taxon>
        <taxon>Thalassomonas</taxon>
    </lineage>
</organism>
<dbReference type="PROSITE" id="PS51257">
    <property type="entry name" value="PROKAR_LIPOPROTEIN"/>
    <property type="match status" value="1"/>
</dbReference>
<evidence type="ECO:0008006" key="3">
    <source>
        <dbReference type="Google" id="ProtNLM"/>
    </source>
</evidence>
<protein>
    <recommendedName>
        <fullName evidence="3">Lipoprotein</fullName>
    </recommendedName>
</protein>
<evidence type="ECO:0000313" key="2">
    <source>
        <dbReference type="Proteomes" id="UP001215231"/>
    </source>
</evidence>
<keyword evidence="2" id="KW-1185">Reference proteome</keyword>